<dbReference type="GO" id="GO:0003677">
    <property type="term" value="F:DNA binding"/>
    <property type="evidence" value="ECO:0007669"/>
    <property type="project" value="InterPro"/>
</dbReference>
<dbReference type="PROSITE" id="PS51702">
    <property type="entry name" value="HTH_MU"/>
    <property type="match status" value="1"/>
</dbReference>
<organism evidence="2">
    <name type="scientific">Microbacterium sp. A8/3-1</name>
    <dbReference type="NCBI Taxonomy" id="3160749"/>
    <lineage>
        <taxon>Bacteria</taxon>
        <taxon>Bacillati</taxon>
        <taxon>Actinomycetota</taxon>
        <taxon>Actinomycetes</taxon>
        <taxon>Micrococcales</taxon>
        <taxon>Microbacteriaceae</taxon>
        <taxon>Microbacterium</taxon>
    </lineage>
</organism>
<dbReference type="Gene3D" id="1.10.8.1060">
    <property type="entry name" value="Corynebacterium glutamicum thioredoxin-dependent arsenate reductase, N-terminal domain"/>
    <property type="match status" value="1"/>
</dbReference>
<feature type="domain" description="HTH Mu-type" evidence="1">
    <location>
        <begin position="26"/>
        <end position="64"/>
    </location>
</feature>
<name>A0AAU7W3Q2_9MICO</name>
<evidence type="ECO:0000259" key="1">
    <source>
        <dbReference type="PROSITE" id="PS51702"/>
    </source>
</evidence>
<reference evidence="2" key="1">
    <citation type="submission" date="2024-06" db="EMBL/GenBank/DDBJ databases">
        <title>Draft genome sequence of Microbacterium sp. strain A8/3-1, isolated from Oxytropis tragacanthoides Fisch. ex DC. Root nodules in the Altai region of Russia.</title>
        <authorList>
            <person name="Sazanova A."/>
            <person name="Guro P."/>
            <person name="Kuznetsova I."/>
            <person name="Belimov A."/>
            <person name="Safronova V."/>
        </authorList>
    </citation>
    <scope>NUCLEOTIDE SEQUENCE</scope>
    <source>
        <strain evidence="2">A8/3-1</strain>
    </source>
</reference>
<dbReference type="EMBL" id="CP158357">
    <property type="protein sequence ID" value="XBX80564.1"/>
    <property type="molecule type" value="Genomic_DNA"/>
</dbReference>
<dbReference type="NCBIfam" id="NF046112">
    <property type="entry name" value="MSMEG_6209_Nter"/>
    <property type="match status" value="1"/>
</dbReference>
<sequence>MATKIDPAEVVKQVTTRLAERYPDTSHETIAALAAEELEKISNSKVTDYFAVLTERAVRKRLKR</sequence>
<proteinExistence type="predicted"/>
<dbReference type="AlphaFoldDB" id="A0AAU7W3Q2"/>
<accession>A0AAU7W3Q2</accession>
<protein>
    <recommendedName>
        <fullName evidence="1">HTH Mu-type domain-containing protein</fullName>
    </recommendedName>
</protein>
<dbReference type="InterPro" id="IPR003314">
    <property type="entry name" value="Mu-type_HTH"/>
</dbReference>
<dbReference type="RefSeq" id="WP_350353365.1">
    <property type="nucleotide sequence ID" value="NZ_CP158357.1"/>
</dbReference>
<evidence type="ECO:0000313" key="2">
    <source>
        <dbReference type="EMBL" id="XBX80564.1"/>
    </source>
</evidence>
<gene>
    <name evidence="2" type="ORF">ABS642_10865</name>
</gene>